<organism evidence="2 3">
    <name type="scientific">Candidatus Scatousia excrementigallinarum</name>
    <dbReference type="NCBI Taxonomy" id="2840935"/>
    <lineage>
        <taxon>Bacteria</taxon>
        <taxon>Candidatus Scatousia</taxon>
    </lineage>
</organism>
<reference evidence="2" key="2">
    <citation type="journal article" date="2021" name="PeerJ">
        <title>Extensive microbial diversity within the chicken gut microbiome revealed by metagenomics and culture.</title>
        <authorList>
            <person name="Gilroy R."/>
            <person name="Ravi A."/>
            <person name="Getino M."/>
            <person name="Pursley I."/>
            <person name="Horton D.L."/>
            <person name="Alikhan N.F."/>
            <person name="Baker D."/>
            <person name="Gharbi K."/>
            <person name="Hall N."/>
            <person name="Watson M."/>
            <person name="Adriaenssens E.M."/>
            <person name="Foster-Nyarko E."/>
            <person name="Jarju S."/>
            <person name="Secka A."/>
            <person name="Antonio M."/>
            <person name="Oren A."/>
            <person name="Chaudhuri R.R."/>
            <person name="La Ragione R."/>
            <person name="Hildebrand F."/>
            <person name="Pallen M.J."/>
        </authorList>
    </citation>
    <scope>NUCLEOTIDE SEQUENCE</scope>
    <source>
        <strain evidence="2">6276</strain>
    </source>
</reference>
<keyword evidence="1" id="KW-0812">Transmembrane</keyword>
<keyword evidence="1" id="KW-1133">Transmembrane helix</keyword>
<evidence type="ECO:0000313" key="2">
    <source>
        <dbReference type="EMBL" id="HIS35079.1"/>
    </source>
</evidence>
<feature type="transmembrane region" description="Helical" evidence="1">
    <location>
        <begin position="7"/>
        <end position="31"/>
    </location>
</feature>
<dbReference type="AlphaFoldDB" id="A0A9D1EWS6"/>
<keyword evidence="1" id="KW-0472">Membrane</keyword>
<gene>
    <name evidence="2" type="ORF">IAC10_00410</name>
</gene>
<reference evidence="2" key="1">
    <citation type="submission" date="2020-10" db="EMBL/GenBank/DDBJ databases">
        <authorList>
            <person name="Gilroy R."/>
        </authorList>
    </citation>
    <scope>NUCLEOTIDE SEQUENCE</scope>
    <source>
        <strain evidence="2">6276</strain>
    </source>
</reference>
<protein>
    <submittedName>
        <fullName evidence="2">Uncharacterized protein</fullName>
    </submittedName>
</protein>
<dbReference type="EMBL" id="DVIU01000011">
    <property type="protein sequence ID" value="HIS35079.1"/>
    <property type="molecule type" value="Genomic_DNA"/>
</dbReference>
<proteinExistence type="predicted"/>
<sequence>MSKVMKFIWSCISLTPLFIVLGLVFLADWLWKQTFSYSEVCFIICLSIAIVLILLFVLIMTFIIKHLDKISFGIEEIENKDDTVASGMLTYLLPLVTISFAEINWVAFGGLIIVMVILLFITRIVLFNPLLYFLGYKYYSIKAESGVKYTLITKAKKFKKGECKSFVELFDNLYLEVKDKDDK</sequence>
<feature type="transmembrane region" description="Helical" evidence="1">
    <location>
        <begin position="107"/>
        <end position="134"/>
    </location>
</feature>
<evidence type="ECO:0000313" key="3">
    <source>
        <dbReference type="Proteomes" id="UP000823928"/>
    </source>
</evidence>
<feature type="transmembrane region" description="Helical" evidence="1">
    <location>
        <begin position="37"/>
        <end position="64"/>
    </location>
</feature>
<feature type="transmembrane region" description="Helical" evidence="1">
    <location>
        <begin position="84"/>
        <end position="101"/>
    </location>
</feature>
<dbReference type="Proteomes" id="UP000823928">
    <property type="component" value="Unassembled WGS sequence"/>
</dbReference>
<name>A0A9D1EWS6_9BACT</name>
<accession>A0A9D1EWS6</accession>
<evidence type="ECO:0000256" key="1">
    <source>
        <dbReference type="SAM" id="Phobius"/>
    </source>
</evidence>
<comment type="caution">
    <text evidence="2">The sequence shown here is derived from an EMBL/GenBank/DDBJ whole genome shotgun (WGS) entry which is preliminary data.</text>
</comment>